<reference evidence="1 2" key="1">
    <citation type="submission" date="2017-12" db="EMBL/GenBank/DDBJ databases">
        <title>Comparative genomics of Botrytis spp.</title>
        <authorList>
            <person name="Valero-Jimenez C.A."/>
            <person name="Tapia P."/>
            <person name="Veloso J."/>
            <person name="Silva-Moreno E."/>
            <person name="Staats M."/>
            <person name="Valdes J.H."/>
            <person name="Van Kan J.A.L."/>
        </authorList>
    </citation>
    <scope>NUCLEOTIDE SEQUENCE [LARGE SCALE GENOMIC DNA]</scope>
    <source>
        <strain evidence="1 2">MUCL2120</strain>
    </source>
</reference>
<evidence type="ECO:0000313" key="2">
    <source>
        <dbReference type="Proteomes" id="UP000297452"/>
    </source>
</evidence>
<evidence type="ECO:0000313" key="1">
    <source>
        <dbReference type="EMBL" id="TGO64297.1"/>
    </source>
</evidence>
<accession>A0A4Z1J606</accession>
<protein>
    <submittedName>
        <fullName evidence="1">Uncharacterized protein</fullName>
    </submittedName>
</protein>
<sequence>MVIAPIEFGHNTQDTGDTIQDTNTKLTKVTVRMNPRYGHGDAYRANLVELHMGYSFMTFRASLSGEAKPKA</sequence>
<dbReference type="AlphaFoldDB" id="A0A4Z1J606"/>
<dbReference type="EMBL" id="PQXJ01000090">
    <property type="protein sequence ID" value="TGO64297.1"/>
    <property type="molecule type" value="Genomic_DNA"/>
</dbReference>
<name>A0A4Z1J606_9HELO</name>
<proteinExistence type="predicted"/>
<gene>
    <name evidence="1" type="ORF">BOTNAR_0090g00270</name>
</gene>
<dbReference type="Proteomes" id="UP000297452">
    <property type="component" value="Unassembled WGS sequence"/>
</dbReference>
<comment type="caution">
    <text evidence="1">The sequence shown here is derived from an EMBL/GenBank/DDBJ whole genome shotgun (WGS) entry which is preliminary data.</text>
</comment>
<keyword evidence="2" id="KW-1185">Reference proteome</keyword>
<organism evidence="1 2">
    <name type="scientific">Botryotinia narcissicola</name>
    <dbReference type="NCBI Taxonomy" id="278944"/>
    <lineage>
        <taxon>Eukaryota</taxon>
        <taxon>Fungi</taxon>
        <taxon>Dikarya</taxon>
        <taxon>Ascomycota</taxon>
        <taxon>Pezizomycotina</taxon>
        <taxon>Leotiomycetes</taxon>
        <taxon>Helotiales</taxon>
        <taxon>Sclerotiniaceae</taxon>
        <taxon>Botryotinia</taxon>
    </lineage>
</organism>